<keyword evidence="2" id="KW-1185">Reference proteome</keyword>
<evidence type="ECO:0000313" key="2">
    <source>
        <dbReference type="Proteomes" id="UP001487296"/>
    </source>
</evidence>
<dbReference type="EMBL" id="JBBNFP010000012">
    <property type="protein sequence ID" value="MEQ2486395.1"/>
    <property type="molecule type" value="Genomic_DNA"/>
</dbReference>
<sequence>MKKFKFKQANLGEVLSREELKLITGGSDVDSSQYRCSGISPEHEHVCDSKSSGEPCSYSYGFLGSVKTGSGICSKRGSCPGMFCD</sequence>
<proteinExistence type="predicted"/>
<name>A0ABV1FPP8_9BACT</name>
<reference evidence="1 2" key="1">
    <citation type="submission" date="2024-04" db="EMBL/GenBank/DDBJ databases">
        <title>Human intestinal bacterial collection.</title>
        <authorList>
            <person name="Pauvert C."/>
            <person name="Hitch T.C.A."/>
            <person name="Clavel T."/>
        </authorList>
    </citation>
    <scope>NUCLEOTIDE SEQUENCE [LARGE SCALE GENOMIC DNA]</scope>
    <source>
        <strain evidence="1 2">CLA-AA-H145</strain>
    </source>
</reference>
<evidence type="ECO:0000313" key="1">
    <source>
        <dbReference type="EMBL" id="MEQ2486395.1"/>
    </source>
</evidence>
<comment type="caution">
    <text evidence="1">The sequence shown here is derived from an EMBL/GenBank/DDBJ whole genome shotgun (WGS) entry which is preliminary data.</text>
</comment>
<accession>A0ABV1FPP8</accession>
<organism evidence="1 2">
    <name type="scientific">Hallella faecis</name>
    <dbReference type="NCBI Taxonomy" id="2841596"/>
    <lineage>
        <taxon>Bacteria</taxon>
        <taxon>Pseudomonadati</taxon>
        <taxon>Bacteroidota</taxon>
        <taxon>Bacteroidia</taxon>
        <taxon>Bacteroidales</taxon>
        <taxon>Prevotellaceae</taxon>
        <taxon>Hallella</taxon>
    </lineage>
</organism>
<dbReference type="Proteomes" id="UP001487296">
    <property type="component" value="Unassembled WGS sequence"/>
</dbReference>
<protein>
    <submittedName>
        <fullName evidence="1">Uncharacterized protein</fullName>
    </submittedName>
</protein>
<dbReference type="RefSeq" id="WP_215759508.1">
    <property type="nucleotide sequence ID" value="NZ_JAHKBE010000013.1"/>
</dbReference>
<gene>
    <name evidence="1" type="ORF">AAAT34_04905</name>
</gene>